<gene>
    <name evidence="1" type="ORF">MJO28_012421</name>
</gene>
<evidence type="ECO:0000313" key="2">
    <source>
        <dbReference type="Proteomes" id="UP001060170"/>
    </source>
</evidence>
<name>A0ACC0E1F6_9BASI</name>
<evidence type="ECO:0000313" key="1">
    <source>
        <dbReference type="EMBL" id="KAI7942394.1"/>
    </source>
</evidence>
<accession>A0ACC0E1F6</accession>
<proteinExistence type="predicted"/>
<organism evidence="1 2">
    <name type="scientific">Puccinia striiformis f. sp. tritici</name>
    <dbReference type="NCBI Taxonomy" id="168172"/>
    <lineage>
        <taxon>Eukaryota</taxon>
        <taxon>Fungi</taxon>
        <taxon>Dikarya</taxon>
        <taxon>Basidiomycota</taxon>
        <taxon>Pucciniomycotina</taxon>
        <taxon>Pucciniomycetes</taxon>
        <taxon>Pucciniales</taxon>
        <taxon>Pucciniaceae</taxon>
        <taxon>Puccinia</taxon>
    </lineage>
</organism>
<reference evidence="2" key="2">
    <citation type="journal article" date="2018" name="Mol. Plant Microbe Interact.">
        <title>Genome sequence resources for the wheat stripe rust pathogen (Puccinia striiformis f. sp. tritici) and the barley stripe rust pathogen (Puccinia striiformis f. sp. hordei).</title>
        <authorList>
            <person name="Xia C."/>
            <person name="Wang M."/>
            <person name="Yin C."/>
            <person name="Cornejo O.E."/>
            <person name="Hulbert S.H."/>
            <person name="Chen X."/>
        </authorList>
    </citation>
    <scope>NUCLEOTIDE SEQUENCE [LARGE SCALE GENOMIC DNA]</scope>
    <source>
        <strain evidence="2">93-210</strain>
    </source>
</reference>
<protein>
    <submittedName>
        <fullName evidence="1">Uncharacterized protein</fullName>
    </submittedName>
</protein>
<dbReference type="EMBL" id="CM045876">
    <property type="protein sequence ID" value="KAI7942394.1"/>
    <property type="molecule type" value="Genomic_DNA"/>
</dbReference>
<reference evidence="2" key="1">
    <citation type="journal article" date="2018" name="BMC Genomics">
        <title>Genomic insights into host adaptation between the wheat stripe rust pathogen (Puccinia striiformis f. sp. tritici) and the barley stripe rust pathogen (Puccinia striiformis f. sp. hordei).</title>
        <authorList>
            <person name="Xia C."/>
            <person name="Wang M."/>
            <person name="Yin C."/>
            <person name="Cornejo O.E."/>
            <person name="Hulbert S.H."/>
            <person name="Chen X."/>
        </authorList>
    </citation>
    <scope>NUCLEOTIDE SEQUENCE [LARGE SCALE GENOMIC DNA]</scope>
    <source>
        <strain evidence="2">93-210</strain>
    </source>
</reference>
<reference evidence="1 2" key="3">
    <citation type="journal article" date="2022" name="Microbiol. Spectr.">
        <title>Folding features and dynamics of 3D genome architecture in plant fungal pathogens.</title>
        <authorList>
            <person name="Xia C."/>
        </authorList>
    </citation>
    <scope>NUCLEOTIDE SEQUENCE [LARGE SCALE GENOMIC DNA]</scope>
    <source>
        <strain evidence="1 2">93-210</strain>
    </source>
</reference>
<keyword evidence="2" id="KW-1185">Reference proteome</keyword>
<sequence>MNLEETNNVEMRWSHRESTRISQSKKIQGNQDGEWLETQPGITNGQGHQTEDAESGNNDHRPSRIVNRR</sequence>
<comment type="caution">
    <text evidence="1">The sequence shown here is derived from an EMBL/GenBank/DDBJ whole genome shotgun (WGS) entry which is preliminary data.</text>
</comment>
<dbReference type="Proteomes" id="UP001060170">
    <property type="component" value="Chromosome 12"/>
</dbReference>